<keyword evidence="3" id="KW-1185">Reference proteome</keyword>
<comment type="caution">
    <text evidence="2">The sequence shown here is derived from an EMBL/GenBank/DDBJ whole genome shotgun (WGS) entry which is preliminary data.</text>
</comment>
<accession>A0ABU0ZMP8</accession>
<dbReference type="SUPFAM" id="SSF52788">
    <property type="entry name" value="Phosphotyrosine protein phosphatases I"/>
    <property type="match status" value="1"/>
</dbReference>
<evidence type="ECO:0000259" key="1">
    <source>
        <dbReference type="SMART" id="SM00226"/>
    </source>
</evidence>
<proteinExistence type="predicted"/>
<feature type="domain" description="Phosphotyrosine protein phosphatase I" evidence="1">
    <location>
        <begin position="8"/>
        <end position="188"/>
    </location>
</feature>
<dbReference type="InterPro" id="IPR023485">
    <property type="entry name" value="Ptyr_pPase"/>
</dbReference>
<evidence type="ECO:0000313" key="3">
    <source>
        <dbReference type="Proteomes" id="UP001230908"/>
    </source>
</evidence>
<dbReference type="EMBL" id="JAVHUY010000028">
    <property type="protein sequence ID" value="MDQ7908228.1"/>
    <property type="molecule type" value="Genomic_DNA"/>
</dbReference>
<reference evidence="2 3" key="1">
    <citation type="submission" date="2023-08" db="EMBL/GenBank/DDBJ databases">
        <title>Phytohabitans sansha sp. nov., isolated from marine sediment.</title>
        <authorList>
            <person name="Zhao Y."/>
            <person name="Yi K."/>
        </authorList>
    </citation>
    <scope>NUCLEOTIDE SEQUENCE [LARGE SCALE GENOMIC DNA]</scope>
    <source>
        <strain evidence="2 3">ZYX-F-186</strain>
    </source>
</reference>
<gene>
    <name evidence="2" type="ORF">RB614_27250</name>
</gene>
<evidence type="ECO:0000313" key="2">
    <source>
        <dbReference type="EMBL" id="MDQ7908228.1"/>
    </source>
</evidence>
<name>A0ABU0ZMP8_9ACTN</name>
<dbReference type="RefSeq" id="WP_308715494.1">
    <property type="nucleotide sequence ID" value="NZ_JAVHUY010000028.1"/>
</dbReference>
<dbReference type="Proteomes" id="UP001230908">
    <property type="component" value="Unassembled WGS sequence"/>
</dbReference>
<dbReference type="Pfam" id="PF01451">
    <property type="entry name" value="LMWPc"/>
    <property type="match status" value="1"/>
</dbReference>
<organism evidence="2 3">
    <name type="scientific">Phytohabitans maris</name>
    <dbReference type="NCBI Taxonomy" id="3071409"/>
    <lineage>
        <taxon>Bacteria</taxon>
        <taxon>Bacillati</taxon>
        <taxon>Actinomycetota</taxon>
        <taxon>Actinomycetes</taxon>
        <taxon>Micromonosporales</taxon>
        <taxon>Micromonosporaceae</taxon>
    </lineage>
</organism>
<dbReference type="InterPro" id="IPR036196">
    <property type="entry name" value="Ptyr_pPase_sf"/>
</dbReference>
<sequence>MAQPNDAFQTLFVCHANLCRSPMAERLAGVRAARAEGLAVASAGTHAQPGRRMHPYTEQVLAELGAAPDGFRSQPATAPLLAGSQLVLTATRRQRAHCVSLAPATVRRTFTLRQFARLAATVDRDRLAGLPAAARARALVDEVAAARGTAQPVPPDDDDLLDPVGQPVESFRTCSRTVTAALDVVFGLIVPT</sequence>
<dbReference type="SMART" id="SM00226">
    <property type="entry name" value="LMWPc"/>
    <property type="match status" value="1"/>
</dbReference>
<dbReference type="Gene3D" id="3.40.50.2300">
    <property type="match status" value="1"/>
</dbReference>
<protein>
    <submittedName>
        <fullName evidence="2">Low molecular weight phosphatase family protein</fullName>
    </submittedName>
</protein>